<evidence type="ECO:0000256" key="1">
    <source>
        <dbReference type="SAM" id="MobiDB-lite"/>
    </source>
</evidence>
<dbReference type="Proteomes" id="UP000233551">
    <property type="component" value="Unassembled WGS sequence"/>
</dbReference>
<feature type="compositionally biased region" description="Basic residues" evidence="1">
    <location>
        <begin position="21"/>
        <end position="40"/>
    </location>
</feature>
<proteinExistence type="predicted"/>
<evidence type="ECO:0000313" key="3">
    <source>
        <dbReference type="Proteomes" id="UP000233551"/>
    </source>
</evidence>
<accession>A0A2I0HL96</accession>
<dbReference type="AlphaFoldDB" id="A0A2I0HL96"/>
<keyword evidence="3" id="KW-1185">Reference proteome</keyword>
<evidence type="ECO:0000313" key="2">
    <source>
        <dbReference type="EMBL" id="PKI32489.1"/>
    </source>
</evidence>
<feature type="region of interest" description="Disordered" evidence="1">
    <location>
        <begin position="1"/>
        <end position="60"/>
    </location>
</feature>
<comment type="caution">
    <text evidence="2">The sequence shown here is derived from an EMBL/GenBank/DDBJ whole genome shotgun (WGS) entry which is preliminary data.</text>
</comment>
<protein>
    <submittedName>
        <fullName evidence="2">Uncharacterized protein</fullName>
    </submittedName>
</protein>
<gene>
    <name evidence="2" type="ORF">CRG98_047113</name>
</gene>
<name>A0A2I0HL96_PUNGR</name>
<sequence length="60" mass="6494">MPNRSAWSASPIETKADLGKHKDKQHPKPPKDKKKKKKSSGRNNNNDEDDQGAAGNAAVA</sequence>
<reference evidence="2 3" key="1">
    <citation type="submission" date="2017-11" db="EMBL/GenBank/DDBJ databases">
        <title>De-novo sequencing of pomegranate (Punica granatum L.) genome.</title>
        <authorList>
            <person name="Akparov Z."/>
            <person name="Amiraslanov A."/>
            <person name="Hajiyeva S."/>
            <person name="Abbasov M."/>
            <person name="Kaur K."/>
            <person name="Hamwieh A."/>
            <person name="Solovyev V."/>
            <person name="Salamov A."/>
            <person name="Braich B."/>
            <person name="Kosarev P."/>
            <person name="Mahmoud A."/>
            <person name="Hajiyev E."/>
            <person name="Babayeva S."/>
            <person name="Izzatullayeva V."/>
            <person name="Mammadov A."/>
            <person name="Mammadov A."/>
            <person name="Sharifova S."/>
            <person name="Ojaghi J."/>
            <person name="Eynullazada K."/>
            <person name="Bayramov B."/>
            <person name="Abdulazimova A."/>
            <person name="Shahmuradov I."/>
        </authorList>
    </citation>
    <scope>NUCLEOTIDE SEQUENCE [LARGE SCALE GENOMIC DNA]</scope>
    <source>
        <strain evidence="3">cv. AG2017</strain>
        <tissue evidence="2">Leaf</tissue>
    </source>
</reference>
<organism evidence="2 3">
    <name type="scientific">Punica granatum</name>
    <name type="common">Pomegranate</name>
    <dbReference type="NCBI Taxonomy" id="22663"/>
    <lineage>
        <taxon>Eukaryota</taxon>
        <taxon>Viridiplantae</taxon>
        <taxon>Streptophyta</taxon>
        <taxon>Embryophyta</taxon>
        <taxon>Tracheophyta</taxon>
        <taxon>Spermatophyta</taxon>
        <taxon>Magnoliopsida</taxon>
        <taxon>eudicotyledons</taxon>
        <taxon>Gunneridae</taxon>
        <taxon>Pentapetalae</taxon>
        <taxon>rosids</taxon>
        <taxon>malvids</taxon>
        <taxon>Myrtales</taxon>
        <taxon>Lythraceae</taxon>
        <taxon>Punica</taxon>
    </lineage>
</organism>
<dbReference type="EMBL" id="PGOL01007582">
    <property type="protein sequence ID" value="PKI32489.1"/>
    <property type="molecule type" value="Genomic_DNA"/>
</dbReference>